<accession>A0ACC0MSR8</accession>
<organism evidence="1 2">
    <name type="scientific">Rhododendron molle</name>
    <name type="common">Chinese azalea</name>
    <name type="synonym">Azalea mollis</name>
    <dbReference type="NCBI Taxonomy" id="49168"/>
    <lineage>
        <taxon>Eukaryota</taxon>
        <taxon>Viridiplantae</taxon>
        <taxon>Streptophyta</taxon>
        <taxon>Embryophyta</taxon>
        <taxon>Tracheophyta</taxon>
        <taxon>Spermatophyta</taxon>
        <taxon>Magnoliopsida</taxon>
        <taxon>eudicotyledons</taxon>
        <taxon>Gunneridae</taxon>
        <taxon>Pentapetalae</taxon>
        <taxon>asterids</taxon>
        <taxon>Ericales</taxon>
        <taxon>Ericaceae</taxon>
        <taxon>Ericoideae</taxon>
        <taxon>Rhodoreae</taxon>
        <taxon>Rhododendron</taxon>
    </lineage>
</organism>
<comment type="caution">
    <text evidence="1">The sequence shown here is derived from an EMBL/GenBank/DDBJ whole genome shotgun (WGS) entry which is preliminary data.</text>
</comment>
<evidence type="ECO:0000313" key="2">
    <source>
        <dbReference type="Proteomes" id="UP001062846"/>
    </source>
</evidence>
<protein>
    <submittedName>
        <fullName evidence="1">Uncharacterized protein</fullName>
    </submittedName>
</protein>
<dbReference type="EMBL" id="CM046395">
    <property type="protein sequence ID" value="KAI8543796.1"/>
    <property type="molecule type" value="Genomic_DNA"/>
</dbReference>
<name>A0ACC0MSR8_RHOML</name>
<keyword evidence="2" id="KW-1185">Reference proteome</keyword>
<gene>
    <name evidence="1" type="ORF">RHMOL_Rhmol08G0246600</name>
</gene>
<evidence type="ECO:0000313" key="1">
    <source>
        <dbReference type="EMBL" id="KAI8543796.1"/>
    </source>
</evidence>
<dbReference type="Proteomes" id="UP001062846">
    <property type="component" value="Chromosome 8"/>
</dbReference>
<sequence length="521" mass="58971">MGLTPLLQQWCQELNKTISISSFLFSSLLLILLLIALNFFKGSRKLNLPPSPLRLPVIGHLHLLGKLPHQSFRNLSQKYGPILLLHLGCAPTLVVTSAEMAKEIMKTQDVTFSNRVQTRAAKSLAYGCRDLAFSSHGEYWRQLRKICVSQLLTLNRVQSSHSVREEEIAGFIGKIRGASLTGAPINLGEMLVGLSSSIISRCILGRKYEGEVNKKRFGELSRTAIEQMGEFCFLDFFPSLGWMDILTGFVKRLNDTSEGLDAFLDEFIEGHRSFKTTKNDQPDKECFIEILLQLQKEGMMAMDITQDSFKAILLDMFVGGTDTSSATMEWAMTELMKNPTKMKKAQEEVRRVVGKKSGVDQDNIDQMDYLKCVVKETLRLHPPVPFLIPRESTESTKLGSYDVRPKTRVFINVWAIQRDPSLWDRPEDFLPERFANNPIDFRGNDFQFLPFGAGRRGCPGISFGVMEVEHVLANLLYWFDWKLLGGADAKDLDMSEAYGIALHKKIYLQLVPAMHTLEFLN</sequence>
<reference evidence="1" key="1">
    <citation type="submission" date="2022-02" db="EMBL/GenBank/DDBJ databases">
        <title>Plant Genome Project.</title>
        <authorList>
            <person name="Zhang R.-G."/>
        </authorList>
    </citation>
    <scope>NUCLEOTIDE SEQUENCE</scope>
    <source>
        <strain evidence="1">AT1</strain>
    </source>
</reference>
<proteinExistence type="predicted"/>